<name>A0A0F8WTC3_9ZZZZ</name>
<evidence type="ECO:0000313" key="1">
    <source>
        <dbReference type="EMBL" id="KKK59953.1"/>
    </source>
</evidence>
<protein>
    <submittedName>
        <fullName evidence="1">Uncharacterized protein</fullName>
    </submittedName>
</protein>
<dbReference type="AlphaFoldDB" id="A0A0F8WTC3"/>
<organism evidence="1">
    <name type="scientific">marine sediment metagenome</name>
    <dbReference type="NCBI Taxonomy" id="412755"/>
    <lineage>
        <taxon>unclassified sequences</taxon>
        <taxon>metagenomes</taxon>
        <taxon>ecological metagenomes</taxon>
    </lineage>
</organism>
<feature type="non-terminal residue" evidence="1">
    <location>
        <position position="66"/>
    </location>
</feature>
<dbReference type="EMBL" id="LAZR01063210">
    <property type="protein sequence ID" value="KKK59953.1"/>
    <property type="molecule type" value="Genomic_DNA"/>
</dbReference>
<proteinExistence type="predicted"/>
<reference evidence="1" key="1">
    <citation type="journal article" date="2015" name="Nature">
        <title>Complex archaea that bridge the gap between prokaryotes and eukaryotes.</title>
        <authorList>
            <person name="Spang A."/>
            <person name="Saw J.H."/>
            <person name="Jorgensen S.L."/>
            <person name="Zaremba-Niedzwiedzka K."/>
            <person name="Martijn J."/>
            <person name="Lind A.E."/>
            <person name="van Eijk R."/>
            <person name="Schleper C."/>
            <person name="Guy L."/>
            <person name="Ettema T.J."/>
        </authorList>
    </citation>
    <scope>NUCLEOTIDE SEQUENCE</scope>
</reference>
<sequence>MNQAAEQLTFNLSEAIARKEQGIQQVADNNEHFLEVVRNIARSLAEAKYEITCDDVRKISPIDPLH</sequence>
<accession>A0A0F8WTC3</accession>
<comment type="caution">
    <text evidence="1">The sequence shown here is derived from an EMBL/GenBank/DDBJ whole genome shotgun (WGS) entry which is preliminary data.</text>
</comment>
<gene>
    <name evidence="1" type="ORF">LCGC14_3029220</name>
</gene>